<dbReference type="Pfam" id="PF06059">
    <property type="entry name" value="DUF930"/>
    <property type="match status" value="1"/>
</dbReference>
<name>A0A839U7C6_9HYPH</name>
<evidence type="ECO:0008006" key="4">
    <source>
        <dbReference type="Google" id="ProtNLM"/>
    </source>
</evidence>
<feature type="region of interest" description="Disordered" evidence="1">
    <location>
        <begin position="45"/>
        <end position="207"/>
    </location>
</feature>
<comment type="caution">
    <text evidence="2">The sequence shown here is derived from an EMBL/GenBank/DDBJ whole genome shotgun (WGS) entry which is preliminary data.</text>
</comment>
<dbReference type="InterPro" id="IPR009273">
    <property type="entry name" value="DUF930"/>
</dbReference>
<evidence type="ECO:0000313" key="3">
    <source>
        <dbReference type="Proteomes" id="UP000554520"/>
    </source>
</evidence>
<feature type="compositionally biased region" description="Pro residues" evidence="1">
    <location>
        <begin position="71"/>
        <end position="82"/>
    </location>
</feature>
<dbReference type="EMBL" id="JACHXN010000006">
    <property type="protein sequence ID" value="MBB3145884.1"/>
    <property type="molecule type" value="Genomic_DNA"/>
</dbReference>
<feature type="compositionally biased region" description="Low complexity" evidence="1">
    <location>
        <begin position="160"/>
        <end position="177"/>
    </location>
</feature>
<feature type="compositionally biased region" description="Low complexity" evidence="1">
    <location>
        <begin position="56"/>
        <end position="70"/>
    </location>
</feature>
<feature type="compositionally biased region" description="Basic and acidic residues" evidence="1">
    <location>
        <begin position="139"/>
        <end position="159"/>
    </location>
</feature>
<sequence length="315" mass="33917">MQHYKKPWSGWGALASVALHLSVAFLLLFRLSEALPKPPEEAIKVEVVPPAPLKPPAATAPSKPAKSKPQAAPPPPAPPPPQVFESAPAKTDQKVTEPQLPPEEQEAPQSADSTSEDASPAKPETQPPAEKPTASTKTDLPKLDLPVTDRGDVPRKDEAPTAQQAADAKALAQSQKAPAQKKPAEPQSSKQKPPRLTQAKKLFSPNVLSDPRVRQAIGNLPRNQRILQLCGNEALEQVRNQRPDADLLAYSPSGRTIASGGLNSRVGAFRNRSNWYNLDFKCQVDAAAMEVVSFSFTIGNAVPRNDWPARKLPAD</sequence>
<reference evidence="2 3" key="1">
    <citation type="submission" date="2020-08" db="EMBL/GenBank/DDBJ databases">
        <title>Genomic Encyclopedia of Type Strains, Phase III (KMG-III): the genomes of soil and plant-associated and newly described type strains.</title>
        <authorList>
            <person name="Whitman W."/>
        </authorList>
    </citation>
    <scope>NUCLEOTIDE SEQUENCE [LARGE SCALE GENOMIC DNA]</scope>
    <source>
        <strain evidence="2 3">CECT 7015</strain>
    </source>
</reference>
<dbReference type="Proteomes" id="UP000554520">
    <property type="component" value="Unassembled WGS sequence"/>
</dbReference>
<keyword evidence="3" id="KW-1185">Reference proteome</keyword>
<organism evidence="2 3">
    <name type="scientific">Phyllobacterium trifolii</name>
    <dbReference type="NCBI Taxonomy" id="300193"/>
    <lineage>
        <taxon>Bacteria</taxon>
        <taxon>Pseudomonadati</taxon>
        <taxon>Pseudomonadota</taxon>
        <taxon>Alphaproteobacteria</taxon>
        <taxon>Hyphomicrobiales</taxon>
        <taxon>Phyllobacteriaceae</taxon>
        <taxon>Phyllobacterium</taxon>
    </lineage>
</organism>
<evidence type="ECO:0000313" key="2">
    <source>
        <dbReference type="EMBL" id="MBB3145884.1"/>
    </source>
</evidence>
<protein>
    <recommendedName>
        <fullName evidence="4">DUF930 domain-containing protein</fullName>
    </recommendedName>
</protein>
<accession>A0A839U7C6</accession>
<gene>
    <name evidence="2" type="ORF">FHS21_002298</name>
</gene>
<evidence type="ECO:0000256" key="1">
    <source>
        <dbReference type="SAM" id="MobiDB-lite"/>
    </source>
</evidence>
<proteinExistence type="predicted"/>
<dbReference type="AlphaFoldDB" id="A0A839U7C6"/>
<dbReference type="RefSeq" id="WP_183661920.1">
    <property type="nucleotide sequence ID" value="NZ_JACHXN010000006.1"/>
</dbReference>